<keyword evidence="1" id="KW-0812">Transmembrane</keyword>
<keyword evidence="3" id="KW-1185">Reference proteome</keyword>
<organism evidence="2 3">
    <name type="scientific">Chryseobacterium soldanellicola</name>
    <dbReference type="NCBI Taxonomy" id="311333"/>
    <lineage>
        <taxon>Bacteria</taxon>
        <taxon>Pseudomonadati</taxon>
        <taxon>Bacteroidota</taxon>
        <taxon>Flavobacteriia</taxon>
        <taxon>Flavobacteriales</taxon>
        <taxon>Weeksellaceae</taxon>
        <taxon>Chryseobacterium group</taxon>
        <taxon>Chryseobacterium</taxon>
    </lineage>
</organism>
<dbReference type="AlphaFoldDB" id="A0A1H1F917"/>
<dbReference type="Proteomes" id="UP000199627">
    <property type="component" value="Unassembled WGS sequence"/>
</dbReference>
<name>A0A1H1F917_9FLAO</name>
<feature type="transmembrane region" description="Helical" evidence="1">
    <location>
        <begin position="111"/>
        <end position="133"/>
    </location>
</feature>
<dbReference type="InterPro" id="IPR018723">
    <property type="entry name" value="DUF2254_membrane"/>
</dbReference>
<sequence length="410" mass="46333">MNKKALKNLRILYKNITTSIAFIPGTVAIGFLLLSFLMVQFDFSETGKAIKSNAHWLTLKDASTARTIISTITGGVISLTVFSFSMVMILLNQAASQMSNRILDKLIGNPFQQTILGFYIGTIVYALFLLSTIRDINSGIYVPAISTYFLIALTVVDIFLFIYFLHYVTQSVKYDTIIHQIYDATKQSLEEICTREDSDYSPELFTEKQVSVNSYKSGIFQGFLRDGLLSICEREDLVISFNYPVGTFILKDLPFLVVNREMSAEVQSELNSLIDIHRGQNIDSSYHYGFRQLMEVAVRALSPGINDPGTAVLSLQSLSHLLAFRLKNMPSNQIKDDNGVIRVRTKERSFSDLLNDYVYPIWDYGKGDRLLVNEMYHILVQLHTLQNIKEVSELLTVVEAVKLKMDLSAS</sequence>
<keyword evidence="1" id="KW-1133">Transmembrane helix</keyword>
<keyword evidence="1" id="KW-0472">Membrane</keyword>
<dbReference type="STRING" id="311333.SAMN05421664_2922"/>
<feature type="transmembrane region" description="Helical" evidence="1">
    <location>
        <begin position="68"/>
        <end position="91"/>
    </location>
</feature>
<gene>
    <name evidence="2" type="ORF">SAMN05421664_2922</name>
</gene>
<protein>
    <submittedName>
        <fullName evidence="2">Uncharacterized membrane protein</fullName>
    </submittedName>
</protein>
<dbReference type="EMBL" id="FNKL01000004">
    <property type="protein sequence ID" value="SDQ97264.1"/>
    <property type="molecule type" value="Genomic_DNA"/>
</dbReference>
<feature type="transmembrane region" description="Helical" evidence="1">
    <location>
        <begin position="20"/>
        <end position="39"/>
    </location>
</feature>
<evidence type="ECO:0000313" key="3">
    <source>
        <dbReference type="Proteomes" id="UP000199627"/>
    </source>
</evidence>
<dbReference type="OrthoDB" id="2955631at2"/>
<dbReference type="RefSeq" id="WP_089756463.1">
    <property type="nucleotide sequence ID" value="NZ_FNKL01000004.1"/>
</dbReference>
<evidence type="ECO:0000313" key="2">
    <source>
        <dbReference type="EMBL" id="SDQ97264.1"/>
    </source>
</evidence>
<reference evidence="3" key="1">
    <citation type="submission" date="2016-10" db="EMBL/GenBank/DDBJ databases">
        <authorList>
            <person name="Varghese N."/>
            <person name="Submissions S."/>
        </authorList>
    </citation>
    <scope>NUCLEOTIDE SEQUENCE [LARGE SCALE GENOMIC DNA]</scope>
    <source>
        <strain evidence="3">DSM 17072</strain>
    </source>
</reference>
<feature type="transmembrane region" description="Helical" evidence="1">
    <location>
        <begin position="145"/>
        <end position="165"/>
    </location>
</feature>
<evidence type="ECO:0000256" key="1">
    <source>
        <dbReference type="SAM" id="Phobius"/>
    </source>
</evidence>
<proteinExistence type="predicted"/>
<accession>A0A1H1F917</accession>
<dbReference type="Pfam" id="PF10011">
    <property type="entry name" value="DUF2254"/>
    <property type="match status" value="1"/>
</dbReference>